<dbReference type="EMBL" id="JBITGY010000002">
    <property type="protein sequence ID" value="MFI6497120.1"/>
    <property type="molecule type" value="Genomic_DNA"/>
</dbReference>
<gene>
    <name evidence="2" type="ORF">ACIBG2_07050</name>
</gene>
<keyword evidence="1" id="KW-1133">Transmembrane helix</keyword>
<dbReference type="Proteomes" id="UP001612741">
    <property type="component" value="Unassembled WGS sequence"/>
</dbReference>
<name>A0ABW7YNE5_9ACTN</name>
<protein>
    <submittedName>
        <fullName evidence="2">Uncharacterized protein</fullName>
    </submittedName>
</protein>
<keyword evidence="1" id="KW-0472">Membrane</keyword>
<evidence type="ECO:0000313" key="2">
    <source>
        <dbReference type="EMBL" id="MFI6497120.1"/>
    </source>
</evidence>
<accession>A0ABW7YNE5</accession>
<feature type="transmembrane region" description="Helical" evidence="1">
    <location>
        <begin position="7"/>
        <end position="28"/>
    </location>
</feature>
<reference evidence="2 3" key="1">
    <citation type="submission" date="2024-10" db="EMBL/GenBank/DDBJ databases">
        <title>The Natural Products Discovery Center: Release of the First 8490 Sequenced Strains for Exploring Actinobacteria Biosynthetic Diversity.</title>
        <authorList>
            <person name="Kalkreuter E."/>
            <person name="Kautsar S.A."/>
            <person name="Yang D."/>
            <person name="Bader C.D."/>
            <person name="Teijaro C.N."/>
            <person name="Fluegel L."/>
            <person name="Davis C.M."/>
            <person name="Simpson J.R."/>
            <person name="Lauterbach L."/>
            <person name="Steele A.D."/>
            <person name="Gui C."/>
            <person name="Meng S."/>
            <person name="Li G."/>
            <person name="Viehrig K."/>
            <person name="Ye F."/>
            <person name="Su P."/>
            <person name="Kiefer A.F."/>
            <person name="Nichols A."/>
            <person name="Cepeda A.J."/>
            <person name="Yan W."/>
            <person name="Fan B."/>
            <person name="Jiang Y."/>
            <person name="Adhikari A."/>
            <person name="Zheng C.-J."/>
            <person name="Schuster L."/>
            <person name="Cowan T.M."/>
            <person name="Smanski M.J."/>
            <person name="Chevrette M.G."/>
            <person name="De Carvalho L.P.S."/>
            <person name="Shen B."/>
        </authorList>
    </citation>
    <scope>NUCLEOTIDE SEQUENCE [LARGE SCALE GENOMIC DNA]</scope>
    <source>
        <strain evidence="2 3">NPDC050545</strain>
    </source>
</reference>
<keyword evidence="3" id="KW-1185">Reference proteome</keyword>
<dbReference type="RefSeq" id="WP_397079751.1">
    <property type="nucleotide sequence ID" value="NZ_JBITGY010000002.1"/>
</dbReference>
<sequence>MTRTVAALAAAFVVGNLMFLGAVVHIVLTGRLSGIAIAVIGAACATVCATVGLLVRQRPRIKGINTAADVYEMGLEQVSVGR</sequence>
<evidence type="ECO:0000313" key="3">
    <source>
        <dbReference type="Proteomes" id="UP001612741"/>
    </source>
</evidence>
<comment type="caution">
    <text evidence="2">The sequence shown here is derived from an EMBL/GenBank/DDBJ whole genome shotgun (WGS) entry which is preliminary data.</text>
</comment>
<organism evidence="2 3">
    <name type="scientific">Nonomuraea typhae</name>
    <dbReference type="NCBI Taxonomy" id="2603600"/>
    <lineage>
        <taxon>Bacteria</taxon>
        <taxon>Bacillati</taxon>
        <taxon>Actinomycetota</taxon>
        <taxon>Actinomycetes</taxon>
        <taxon>Streptosporangiales</taxon>
        <taxon>Streptosporangiaceae</taxon>
        <taxon>Nonomuraea</taxon>
    </lineage>
</organism>
<evidence type="ECO:0000256" key="1">
    <source>
        <dbReference type="SAM" id="Phobius"/>
    </source>
</evidence>
<feature type="transmembrane region" description="Helical" evidence="1">
    <location>
        <begin position="34"/>
        <end position="55"/>
    </location>
</feature>
<keyword evidence="1" id="KW-0812">Transmembrane</keyword>
<proteinExistence type="predicted"/>